<protein>
    <recommendedName>
        <fullName evidence="2">Ubiquitin-like-conjugating enzyme ATG10</fullName>
    </recommendedName>
    <alternativeName>
        <fullName evidence="7">Autophagy-related protein 10</fullName>
    </alternativeName>
</protein>
<keyword evidence="6" id="KW-0072">Autophagy</keyword>
<dbReference type="InterPro" id="IPR007135">
    <property type="entry name" value="Atg3/Atg10"/>
</dbReference>
<dbReference type="Proteomes" id="UP000807025">
    <property type="component" value="Unassembled WGS sequence"/>
</dbReference>
<evidence type="ECO:0000313" key="9">
    <source>
        <dbReference type="Proteomes" id="UP000807025"/>
    </source>
</evidence>
<keyword evidence="5" id="KW-0653">Protein transport</keyword>
<keyword evidence="3" id="KW-0808">Transferase</keyword>
<dbReference type="GO" id="GO:0061651">
    <property type="term" value="F:Atg12 conjugating enzyme activity"/>
    <property type="evidence" value="ECO:0007669"/>
    <property type="project" value="TreeGrafter"/>
</dbReference>
<evidence type="ECO:0000256" key="2">
    <source>
        <dbReference type="ARBA" id="ARBA00021099"/>
    </source>
</evidence>
<keyword evidence="5" id="KW-0813">Transport</keyword>
<proteinExistence type="inferred from homology"/>
<dbReference type="GO" id="GO:0032446">
    <property type="term" value="P:protein modification by small protein conjugation"/>
    <property type="evidence" value="ECO:0007669"/>
    <property type="project" value="TreeGrafter"/>
</dbReference>
<name>A0A9P6A3M1_PLEER</name>
<dbReference type="GO" id="GO:0000422">
    <property type="term" value="P:autophagy of mitochondrion"/>
    <property type="evidence" value="ECO:0007669"/>
    <property type="project" value="TreeGrafter"/>
</dbReference>
<accession>A0A9P6A3M1</accession>
<evidence type="ECO:0000256" key="4">
    <source>
        <dbReference type="ARBA" id="ARBA00022786"/>
    </source>
</evidence>
<evidence type="ECO:0000256" key="6">
    <source>
        <dbReference type="ARBA" id="ARBA00023006"/>
    </source>
</evidence>
<sequence length="209" mass="23267">MPFFLTRSQFNEACQAFVSKHNDGGSSSPGIGLGGWCWKEHAYVPSMGFLTRTVMLHRTICDMDSEDREADEAATNPTATESLSCHQHVAYSTSFQVPAFYFNIFDSNGSPLSISDILKTAFFRSSIREDTQATTFAVSAGEAVFPLLSQGDHPVLGSPSWYLHPCETANVVGEIMDEIQHNPDWNDETRLVRWLETWFMVVGTAVDLE</sequence>
<dbReference type="OrthoDB" id="4089664at2759"/>
<dbReference type="AlphaFoldDB" id="A0A9P6A3M1"/>
<evidence type="ECO:0000313" key="8">
    <source>
        <dbReference type="EMBL" id="KAF9498422.1"/>
    </source>
</evidence>
<organism evidence="8 9">
    <name type="scientific">Pleurotus eryngii</name>
    <name type="common">Boletus of the steppes</name>
    <dbReference type="NCBI Taxonomy" id="5323"/>
    <lineage>
        <taxon>Eukaryota</taxon>
        <taxon>Fungi</taxon>
        <taxon>Dikarya</taxon>
        <taxon>Basidiomycota</taxon>
        <taxon>Agaricomycotina</taxon>
        <taxon>Agaricomycetes</taxon>
        <taxon>Agaricomycetidae</taxon>
        <taxon>Agaricales</taxon>
        <taxon>Pleurotineae</taxon>
        <taxon>Pleurotaceae</taxon>
        <taxon>Pleurotus</taxon>
    </lineage>
</organism>
<dbReference type="PANTHER" id="PTHR14957:SF1">
    <property type="entry name" value="UBIQUITIN-LIKE-CONJUGATING ENZYME ATG10"/>
    <property type="match status" value="1"/>
</dbReference>
<dbReference type="GO" id="GO:0000045">
    <property type="term" value="P:autophagosome assembly"/>
    <property type="evidence" value="ECO:0007669"/>
    <property type="project" value="TreeGrafter"/>
</dbReference>
<evidence type="ECO:0000256" key="5">
    <source>
        <dbReference type="ARBA" id="ARBA00022927"/>
    </source>
</evidence>
<dbReference type="GO" id="GO:0005829">
    <property type="term" value="C:cytosol"/>
    <property type="evidence" value="ECO:0007669"/>
    <property type="project" value="TreeGrafter"/>
</dbReference>
<comment type="caution">
    <text evidence="8">The sequence shown here is derived from an EMBL/GenBank/DDBJ whole genome shotgun (WGS) entry which is preliminary data.</text>
</comment>
<evidence type="ECO:0000256" key="3">
    <source>
        <dbReference type="ARBA" id="ARBA00022679"/>
    </source>
</evidence>
<dbReference type="Pfam" id="PF03987">
    <property type="entry name" value="Autophagy_act_C"/>
    <property type="match status" value="1"/>
</dbReference>
<evidence type="ECO:0000256" key="1">
    <source>
        <dbReference type="ARBA" id="ARBA00005696"/>
    </source>
</evidence>
<dbReference type="Gene3D" id="3.30.1460.50">
    <property type="match status" value="1"/>
</dbReference>
<dbReference type="PANTHER" id="PTHR14957">
    <property type="entry name" value="UBIQUITIN-LIKE-CONJUGATING ENZYME ATG10"/>
    <property type="match status" value="1"/>
</dbReference>
<comment type="similarity">
    <text evidence="1">Belongs to the ATG10 family.</text>
</comment>
<evidence type="ECO:0000256" key="7">
    <source>
        <dbReference type="ARBA" id="ARBA00029833"/>
    </source>
</evidence>
<reference evidence="8" key="1">
    <citation type="submission" date="2020-11" db="EMBL/GenBank/DDBJ databases">
        <authorList>
            <consortium name="DOE Joint Genome Institute"/>
            <person name="Ahrendt S."/>
            <person name="Riley R."/>
            <person name="Andreopoulos W."/>
            <person name="Labutti K."/>
            <person name="Pangilinan J."/>
            <person name="Ruiz-Duenas F.J."/>
            <person name="Barrasa J.M."/>
            <person name="Sanchez-Garcia M."/>
            <person name="Camarero S."/>
            <person name="Miyauchi S."/>
            <person name="Serrano A."/>
            <person name="Linde D."/>
            <person name="Babiker R."/>
            <person name="Drula E."/>
            <person name="Ayuso-Fernandez I."/>
            <person name="Pacheco R."/>
            <person name="Padilla G."/>
            <person name="Ferreira P."/>
            <person name="Barriuso J."/>
            <person name="Kellner H."/>
            <person name="Castanera R."/>
            <person name="Alfaro M."/>
            <person name="Ramirez L."/>
            <person name="Pisabarro A.G."/>
            <person name="Kuo A."/>
            <person name="Tritt A."/>
            <person name="Lipzen A."/>
            <person name="He G."/>
            <person name="Yan M."/>
            <person name="Ng V."/>
            <person name="Cullen D."/>
            <person name="Martin F."/>
            <person name="Rosso M.-N."/>
            <person name="Henrissat B."/>
            <person name="Hibbett D."/>
            <person name="Martinez A.T."/>
            <person name="Grigoriev I.V."/>
        </authorList>
    </citation>
    <scope>NUCLEOTIDE SEQUENCE</scope>
    <source>
        <strain evidence="8">ATCC 90797</strain>
    </source>
</reference>
<keyword evidence="9" id="KW-1185">Reference proteome</keyword>
<dbReference type="GO" id="GO:0015031">
    <property type="term" value="P:protein transport"/>
    <property type="evidence" value="ECO:0007669"/>
    <property type="project" value="UniProtKB-KW"/>
</dbReference>
<dbReference type="EMBL" id="MU154537">
    <property type="protein sequence ID" value="KAF9498422.1"/>
    <property type="molecule type" value="Genomic_DNA"/>
</dbReference>
<gene>
    <name evidence="8" type="ORF">BDN71DRAFT_1385739</name>
</gene>
<keyword evidence="4" id="KW-0833">Ubl conjugation pathway</keyword>